<keyword evidence="4 7" id="KW-1133">Transmembrane helix</keyword>
<evidence type="ECO:0000313" key="9">
    <source>
        <dbReference type="Proteomes" id="UP001474421"/>
    </source>
</evidence>
<dbReference type="AlphaFoldDB" id="A0AAW1AYB2"/>
<reference evidence="8 9" key="1">
    <citation type="journal article" date="2024" name="Proc. Natl. Acad. Sci. U.S.A.">
        <title>The genetic regulatory architecture and epigenomic basis for age-related changes in rattlesnake venom.</title>
        <authorList>
            <person name="Hogan M.P."/>
            <person name="Holding M.L."/>
            <person name="Nystrom G.S."/>
            <person name="Colston T.J."/>
            <person name="Bartlett D.A."/>
            <person name="Mason A.J."/>
            <person name="Ellsworth S.A."/>
            <person name="Rautsaw R.M."/>
            <person name="Lawrence K.C."/>
            <person name="Strickland J.L."/>
            <person name="He B."/>
            <person name="Fraser P."/>
            <person name="Margres M.J."/>
            <person name="Gilbert D.M."/>
            <person name="Gibbs H.L."/>
            <person name="Parkinson C.L."/>
            <person name="Rokyta D.R."/>
        </authorList>
    </citation>
    <scope>NUCLEOTIDE SEQUENCE [LARGE SCALE GENOMIC DNA]</scope>
    <source>
        <strain evidence="8">DRR0105</strain>
    </source>
</reference>
<dbReference type="GO" id="GO:0016020">
    <property type="term" value="C:membrane"/>
    <property type="evidence" value="ECO:0007669"/>
    <property type="project" value="UniProtKB-SubCell"/>
</dbReference>
<dbReference type="Pfam" id="PF04505">
    <property type="entry name" value="CD225"/>
    <property type="match status" value="1"/>
</dbReference>
<accession>A0AAW1AYB2</accession>
<feature type="region of interest" description="Disordered" evidence="6">
    <location>
        <begin position="1"/>
        <end position="30"/>
    </location>
</feature>
<dbReference type="PANTHER" id="PTHR14948:SF46">
    <property type="entry name" value="DISPANIN SUBFAMILY A MEMBER 2B-LIKE-RELATED"/>
    <property type="match status" value="1"/>
</dbReference>
<keyword evidence="5 7" id="KW-0472">Membrane</keyword>
<sequence>MNPPPYSGKEPLSVPALNHPAGPPYPMDHTAPSAMPPPYQPFYICPDAGSNPGLFLQPQQAIIITPSQPEPDFMAYSIFTMLCCFLPLGVIALVFSLQTRQANKLGDRTAAQRLSVLARSFAHIALGIGIVLTFVYISILAVFLSRVDL</sequence>
<evidence type="ECO:0000256" key="7">
    <source>
        <dbReference type="SAM" id="Phobius"/>
    </source>
</evidence>
<proteinExistence type="inferred from homology"/>
<organism evidence="8 9">
    <name type="scientific">Crotalus adamanteus</name>
    <name type="common">Eastern diamondback rattlesnake</name>
    <dbReference type="NCBI Taxonomy" id="8729"/>
    <lineage>
        <taxon>Eukaryota</taxon>
        <taxon>Metazoa</taxon>
        <taxon>Chordata</taxon>
        <taxon>Craniata</taxon>
        <taxon>Vertebrata</taxon>
        <taxon>Euteleostomi</taxon>
        <taxon>Lepidosauria</taxon>
        <taxon>Squamata</taxon>
        <taxon>Bifurcata</taxon>
        <taxon>Unidentata</taxon>
        <taxon>Episquamata</taxon>
        <taxon>Toxicofera</taxon>
        <taxon>Serpentes</taxon>
        <taxon>Colubroidea</taxon>
        <taxon>Viperidae</taxon>
        <taxon>Crotalinae</taxon>
        <taxon>Crotalus</taxon>
    </lineage>
</organism>
<evidence type="ECO:0000256" key="5">
    <source>
        <dbReference type="ARBA" id="ARBA00023136"/>
    </source>
</evidence>
<evidence type="ECO:0000313" key="8">
    <source>
        <dbReference type="EMBL" id="KAK9394539.1"/>
    </source>
</evidence>
<dbReference type="InterPro" id="IPR007593">
    <property type="entry name" value="CD225/Dispanin_fam"/>
</dbReference>
<dbReference type="EMBL" id="JAOTOJ010000011">
    <property type="protein sequence ID" value="KAK9394539.1"/>
    <property type="molecule type" value="Genomic_DNA"/>
</dbReference>
<keyword evidence="3 7" id="KW-0812">Transmembrane</keyword>
<dbReference type="Proteomes" id="UP001474421">
    <property type="component" value="Unassembled WGS sequence"/>
</dbReference>
<evidence type="ECO:0000256" key="6">
    <source>
        <dbReference type="SAM" id="MobiDB-lite"/>
    </source>
</evidence>
<dbReference type="InterPro" id="IPR051423">
    <property type="entry name" value="CD225/Dispanin"/>
</dbReference>
<keyword evidence="9" id="KW-1185">Reference proteome</keyword>
<evidence type="ECO:0000256" key="1">
    <source>
        <dbReference type="ARBA" id="ARBA00004370"/>
    </source>
</evidence>
<feature type="transmembrane region" description="Helical" evidence="7">
    <location>
        <begin position="73"/>
        <end position="95"/>
    </location>
</feature>
<comment type="subcellular location">
    <subcellularLocation>
        <location evidence="1">Membrane</location>
    </subcellularLocation>
</comment>
<name>A0AAW1AYB2_CROAD</name>
<gene>
    <name evidence="8" type="ORF">NXF25_015067</name>
</gene>
<evidence type="ECO:0000256" key="2">
    <source>
        <dbReference type="ARBA" id="ARBA00006843"/>
    </source>
</evidence>
<comment type="similarity">
    <text evidence="2">Belongs to the CD225/Dispanin family.</text>
</comment>
<comment type="caution">
    <text evidence="8">The sequence shown here is derived from an EMBL/GenBank/DDBJ whole genome shotgun (WGS) entry which is preliminary data.</text>
</comment>
<protein>
    <submittedName>
        <fullName evidence="8">Uncharacterized protein</fullName>
    </submittedName>
</protein>
<evidence type="ECO:0000256" key="4">
    <source>
        <dbReference type="ARBA" id="ARBA00022989"/>
    </source>
</evidence>
<evidence type="ECO:0000256" key="3">
    <source>
        <dbReference type="ARBA" id="ARBA00022692"/>
    </source>
</evidence>
<dbReference type="PANTHER" id="PTHR14948">
    <property type="entry name" value="NG5"/>
    <property type="match status" value="1"/>
</dbReference>
<feature type="transmembrane region" description="Helical" evidence="7">
    <location>
        <begin position="116"/>
        <end position="144"/>
    </location>
</feature>